<accession>A0AAP0WXH7</accession>
<dbReference type="Proteomes" id="UP001415857">
    <property type="component" value="Unassembled WGS sequence"/>
</dbReference>
<evidence type="ECO:0000313" key="1">
    <source>
        <dbReference type="EMBL" id="KAK9280541.1"/>
    </source>
</evidence>
<gene>
    <name evidence="1" type="ORF">L1049_014233</name>
</gene>
<comment type="caution">
    <text evidence="1">The sequence shown here is derived from an EMBL/GenBank/DDBJ whole genome shotgun (WGS) entry which is preliminary data.</text>
</comment>
<evidence type="ECO:0000313" key="2">
    <source>
        <dbReference type="Proteomes" id="UP001415857"/>
    </source>
</evidence>
<dbReference type="EMBL" id="JBBPBK010000008">
    <property type="protein sequence ID" value="KAK9280541.1"/>
    <property type="molecule type" value="Genomic_DNA"/>
</dbReference>
<organism evidence="1 2">
    <name type="scientific">Liquidambar formosana</name>
    <name type="common">Formosan gum</name>
    <dbReference type="NCBI Taxonomy" id="63359"/>
    <lineage>
        <taxon>Eukaryota</taxon>
        <taxon>Viridiplantae</taxon>
        <taxon>Streptophyta</taxon>
        <taxon>Embryophyta</taxon>
        <taxon>Tracheophyta</taxon>
        <taxon>Spermatophyta</taxon>
        <taxon>Magnoliopsida</taxon>
        <taxon>eudicotyledons</taxon>
        <taxon>Gunneridae</taxon>
        <taxon>Pentapetalae</taxon>
        <taxon>Saxifragales</taxon>
        <taxon>Altingiaceae</taxon>
        <taxon>Liquidambar</taxon>
    </lineage>
</organism>
<protein>
    <submittedName>
        <fullName evidence="1">Uncharacterized protein</fullName>
    </submittedName>
</protein>
<proteinExistence type="predicted"/>
<sequence>MFEGCKLHCSRAVEGRAAKTNPTRPVVGGASVGATAAPGNLVLPTYPVGLNQGLVTQNLTPAGVLVGQNPALGVLSPIFGVGTALNPTGFSPSFAGGVSQTVNRGAQPAINTVSPSVIGSYGSQAALQGMGAYQSSQLGQSSASVPRSHSGIGSVGSLPSYFGH</sequence>
<dbReference type="AlphaFoldDB" id="A0AAP0WXH7"/>
<keyword evidence="2" id="KW-1185">Reference proteome</keyword>
<name>A0AAP0WXH7_LIQFO</name>
<reference evidence="1 2" key="1">
    <citation type="journal article" date="2024" name="Plant J.">
        <title>Genome sequences and population genomics reveal climatic adaptation and genomic divergence between two closely related sweetgum species.</title>
        <authorList>
            <person name="Xu W.Q."/>
            <person name="Ren C.Q."/>
            <person name="Zhang X.Y."/>
            <person name="Comes H.P."/>
            <person name="Liu X.H."/>
            <person name="Li Y.G."/>
            <person name="Kettle C.J."/>
            <person name="Jalonen R."/>
            <person name="Gaisberger H."/>
            <person name="Ma Y.Z."/>
            <person name="Qiu Y.X."/>
        </authorList>
    </citation>
    <scope>NUCLEOTIDE SEQUENCE [LARGE SCALE GENOMIC DNA]</scope>
    <source>
        <strain evidence="1">Hangzhou</strain>
    </source>
</reference>